<reference evidence="1 2" key="1">
    <citation type="submission" date="2020-05" db="EMBL/GenBank/DDBJ databases">
        <title>Complete genome of Desulfobulbus oligotrophicus.</title>
        <authorList>
            <person name="Podar M."/>
        </authorList>
    </citation>
    <scope>NUCLEOTIDE SEQUENCE [LARGE SCALE GENOMIC DNA]</scope>
    <source>
        <strain evidence="1 2">Prop6</strain>
    </source>
</reference>
<name>A0A7T5VAV9_9BACT</name>
<evidence type="ECO:0000313" key="1">
    <source>
        <dbReference type="EMBL" id="QQG64500.1"/>
    </source>
</evidence>
<dbReference type="KEGG" id="dog:HP555_00830"/>
<evidence type="ECO:0000313" key="2">
    <source>
        <dbReference type="Proteomes" id="UP000596092"/>
    </source>
</evidence>
<keyword evidence="2" id="KW-1185">Reference proteome</keyword>
<dbReference type="Pfam" id="PF19620">
    <property type="entry name" value="DUF6125"/>
    <property type="match status" value="1"/>
</dbReference>
<dbReference type="Proteomes" id="UP000596092">
    <property type="component" value="Chromosome"/>
</dbReference>
<accession>A0A7T5VAV9</accession>
<organism evidence="1 2">
    <name type="scientific">Desulfobulbus oligotrophicus</name>
    <dbReference type="NCBI Taxonomy" id="1909699"/>
    <lineage>
        <taxon>Bacteria</taxon>
        <taxon>Pseudomonadati</taxon>
        <taxon>Thermodesulfobacteriota</taxon>
        <taxon>Desulfobulbia</taxon>
        <taxon>Desulfobulbales</taxon>
        <taxon>Desulfobulbaceae</taxon>
        <taxon>Desulfobulbus</taxon>
    </lineage>
</organism>
<sequence>MSKTTGLDRQIDQGMLVKMVMDGFHRIIVHYGVWFAEVQHQIGLEKALKVEEEVWQATLGNQLDRLGKTLGFSTENGTPAFLQTMSQEALLDLIEKISINWLANDGIWFQAVEQRFGMGDAKRCNDTCWTRFSPFEAARIKNLLGLPDNGGVAALKKALAFRMYAFINEQSIEEVSDTCLIFYMNNCRVQAARKRKGLADYPCKSAGMVEYPTFARTIDSRFVTECVGCPPDPHPAEWFCAWKFTLQEE</sequence>
<gene>
    <name evidence="1" type="ORF">HP555_00830</name>
</gene>
<protein>
    <submittedName>
        <fullName evidence="1">Cytosolic protein</fullName>
    </submittedName>
</protein>
<proteinExistence type="predicted"/>
<dbReference type="EMBL" id="CP054140">
    <property type="protein sequence ID" value="QQG64500.1"/>
    <property type="molecule type" value="Genomic_DNA"/>
</dbReference>
<dbReference type="RefSeq" id="WP_199263333.1">
    <property type="nucleotide sequence ID" value="NZ_CP054140.1"/>
</dbReference>
<dbReference type="AlphaFoldDB" id="A0A7T5VAV9"/>